<evidence type="ECO:0000259" key="6">
    <source>
        <dbReference type="PROSITE" id="PS50222"/>
    </source>
</evidence>
<protein>
    <recommendedName>
        <fullName evidence="6">EF-hand domain-containing protein</fullName>
    </recommendedName>
</protein>
<dbReference type="SMART" id="SM00054">
    <property type="entry name" value="EFh"/>
    <property type="match status" value="2"/>
</dbReference>
<evidence type="ECO:0000256" key="5">
    <source>
        <dbReference type="SAM" id="MobiDB-lite"/>
    </source>
</evidence>
<dbReference type="Gene3D" id="3.40.50.300">
    <property type="entry name" value="P-loop containing nucleotide triphosphate hydrolases"/>
    <property type="match status" value="1"/>
</dbReference>
<dbReference type="InterPro" id="IPR002048">
    <property type="entry name" value="EF_hand_dom"/>
</dbReference>
<dbReference type="InterPro" id="IPR027417">
    <property type="entry name" value="P-loop_NTPase"/>
</dbReference>
<dbReference type="Gene3D" id="1.10.238.10">
    <property type="entry name" value="EF-hand"/>
    <property type="match status" value="1"/>
</dbReference>
<keyword evidence="1" id="KW-0547">Nucleotide-binding</keyword>
<evidence type="ECO:0000313" key="7">
    <source>
        <dbReference type="EMBL" id="KAH3887640.1"/>
    </source>
</evidence>
<dbReference type="SUPFAM" id="SSF52540">
    <property type="entry name" value="P-loop containing nucleoside triphosphate hydrolases"/>
    <property type="match status" value="1"/>
</dbReference>
<dbReference type="Pfam" id="PF00071">
    <property type="entry name" value="Ras"/>
    <property type="match status" value="1"/>
</dbReference>
<dbReference type="GO" id="GO:0005525">
    <property type="term" value="F:GTP binding"/>
    <property type="evidence" value="ECO:0007669"/>
    <property type="project" value="UniProtKB-KW"/>
</dbReference>
<keyword evidence="2" id="KW-0106">Calcium</keyword>
<dbReference type="CDD" id="cd00154">
    <property type="entry name" value="Rab"/>
    <property type="match status" value="1"/>
</dbReference>
<evidence type="ECO:0000256" key="3">
    <source>
        <dbReference type="ARBA" id="ARBA00023134"/>
    </source>
</evidence>
<dbReference type="GO" id="GO:0005509">
    <property type="term" value="F:calcium ion binding"/>
    <property type="evidence" value="ECO:0007669"/>
    <property type="project" value="InterPro"/>
</dbReference>
<feature type="non-terminal residue" evidence="7">
    <location>
        <position position="876"/>
    </location>
</feature>
<evidence type="ECO:0000256" key="1">
    <source>
        <dbReference type="ARBA" id="ARBA00022741"/>
    </source>
</evidence>
<dbReference type="InterPro" id="IPR018247">
    <property type="entry name" value="EF_Hand_1_Ca_BS"/>
</dbReference>
<accession>A0A9D4S221</accession>
<dbReference type="Proteomes" id="UP000828390">
    <property type="component" value="Unassembled WGS sequence"/>
</dbReference>
<dbReference type="PROSITE" id="PS50222">
    <property type="entry name" value="EF_HAND_2"/>
    <property type="match status" value="1"/>
</dbReference>
<dbReference type="GO" id="GO:0003924">
    <property type="term" value="F:GTPase activity"/>
    <property type="evidence" value="ECO:0007669"/>
    <property type="project" value="InterPro"/>
</dbReference>
<feature type="region of interest" description="Disordered" evidence="5">
    <location>
        <begin position="1"/>
        <end position="20"/>
    </location>
</feature>
<dbReference type="SMART" id="SM00175">
    <property type="entry name" value="RAB"/>
    <property type="match status" value="1"/>
</dbReference>
<sequence>MSSYTEHLDEEDEGDLNPSSSEMQRLMNEKAHELFQVCDTEKKGFITKRDMQRLQSELPLSPEQLEHVFDSLDVDGNGFLSLEEFTDGFGGFLGLRSTSDGAMDNDATYMDESGVDPHEEEQNFHTMMEHLGVTNIVEGDSTVKSLWCRLRKDDTGMASTFEDFLFRVSNEIRKSKCEFDSLEDALKSKTNAHDEEVRKLYEEMEVQIKQEKEKILAEERSKERQLREAMEQEIMEKDKQLQEIVSRHSEMEEKLGFLNTVEAETKIEKEKLAKEKEDLEESFHRSQQALAECQAYINQLRQQQKEDKRERAKAALKLSEGIALERETLVNQLEKLKTMNRQLQDEKDEAVLRRGTSYADDDETKQSDDNARSERAVPRRAELERQGSSLGKYFDTNRAPKSSRTESIKEDIAEEAIGSNFDEEFEDEDVECDDEVYMIANQTPSFIHHTVKDNYSPGKQPLHSSPIVRQHGDNSRVADFDEDSRVVDSRNAGTKNYDANPNDFNVEREWSGPALETIATSGTASQQFSALSKSPNMRRLTSNDVTMVTCDSTSFPEGKEHHRPSTRSMKGEEVTRTSNDLLFCSDTREAASGSQVKHRTSEMVATDTEYSPKGILKRSSYIADDVYTPNKELKDSKFSVSQSLTPDSVTTATAIDSSKGSQSPTLTLKKLTPEERIRAVNPHFDRVAFTAAAITNFAAYKPSESDLHTPDSPRTQPVGADELTDSGIQSTVETTALQRIFKVVFVGDSGVGKSSFIHRFCTDNFRPSFSATIGVDFQIKSLPIEGQLIVLQLWDTAGQERFRSITKQYFRKADGVVIMYDVNSEVTFTNVRNWMISVKEGASEDAVLLLLGNKCDMAEDDYCKVVKMKCGSHLAD</sequence>
<proteinExistence type="predicted"/>
<dbReference type="PRINTS" id="PR00449">
    <property type="entry name" value="RASTRNSFRMNG"/>
</dbReference>
<feature type="compositionally biased region" description="Basic and acidic residues" evidence="5">
    <location>
        <begin position="364"/>
        <end position="385"/>
    </location>
</feature>
<dbReference type="Pfam" id="PF13499">
    <property type="entry name" value="EF-hand_7"/>
    <property type="match status" value="1"/>
</dbReference>
<keyword evidence="3" id="KW-0342">GTP-binding</keyword>
<feature type="region of interest" description="Disordered" evidence="5">
    <location>
        <begin position="347"/>
        <end position="406"/>
    </location>
</feature>
<dbReference type="SMART" id="SM00173">
    <property type="entry name" value="RAS"/>
    <property type="match status" value="1"/>
</dbReference>
<comment type="caution">
    <text evidence="7">The sequence shown here is derived from an EMBL/GenBank/DDBJ whole genome shotgun (WGS) entry which is preliminary data.</text>
</comment>
<reference evidence="7" key="2">
    <citation type="submission" date="2020-11" db="EMBL/GenBank/DDBJ databases">
        <authorList>
            <person name="McCartney M.A."/>
            <person name="Auch B."/>
            <person name="Kono T."/>
            <person name="Mallez S."/>
            <person name="Becker A."/>
            <person name="Gohl D.M."/>
            <person name="Silverstein K.A.T."/>
            <person name="Koren S."/>
            <person name="Bechman K.B."/>
            <person name="Herman A."/>
            <person name="Abrahante J.E."/>
            <person name="Garbe J."/>
        </authorList>
    </citation>
    <scope>NUCLEOTIDE SEQUENCE</scope>
    <source>
        <strain evidence="7">Duluth1</strain>
        <tissue evidence="7">Whole animal</tissue>
    </source>
</reference>
<gene>
    <name evidence="7" type="ORF">DPMN_011658</name>
</gene>
<dbReference type="InterPro" id="IPR005225">
    <property type="entry name" value="Small_GTP-bd"/>
</dbReference>
<dbReference type="AlphaFoldDB" id="A0A9D4S221"/>
<dbReference type="SMART" id="SM00174">
    <property type="entry name" value="RHO"/>
    <property type="match status" value="1"/>
</dbReference>
<dbReference type="SUPFAM" id="SSF47473">
    <property type="entry name" value="EF-hand"/>
    <property type="match status" value="1"/>
</dbReference>
<dbReference type="CDD" id="cd00051">
    <property type="entry name" value="EFh"/>
    <property type="match status" value="1"/>
</dbReference>
<evidence type="ECO:0000256" key="2">
    <source>
        <dbReference type="ARBA" id="ARBA00022837"/>
    </source>
</evidence>
<feature type="region of interest" description="Disordered" evidence="5">
    <location>
        <begin position="703"/>
        <end position="725"/>
    </location>
</feature>
<dbReference type="PANTHER" id="PTHR47977">
    <property type="entry name" value="RAS-RELATED PROTEIN RAB"/>
    <property type="match status" value="1"/>
</dbReference>
<organism evidence="7 8">
    <name type="scientific">Dreissena polymorpha</name>
    <name type="common">Zebra mussel</name>
    <name type="synonym">Mytilus polymorpha</name>
    <dbReference type="NCBI Taxonomy" id="45954"/>
    <lineage>
        <taxon>Eukaryota</taxon>
        <taxon>Metazoa</taxon>
        <taxon>Spiralia</taxon>
        <taxon>Lophotrochozoa</taxon>
        <taxon>Mollusca</taxon>
        <taxon>Bivalvia</taxon>
        <taxon>Autobranchia</taxon>
        <taxon>Heteroconchia</taxon>
        <taxon>Euheterodonta</taxon>
        <taxon>Imparidentia</taxon>
        <taxon>Neoheterodontei</taxon>
        <taxon>Myida</taxon>
        <taxon>Dreissenoidea</taxon>
        <taxon>Dreissenidae</taxon>
        <taxon>Dreissena</taxon>
    </lineage>
</organism>
<reference evidence="7" key="1">
    <citation type="journal article" date="2019" name="bioRxiv">
        <title>The Genome of the Zebra Mussel, Dreissena polymorpha: A Resource for Invasive Species Research.</title>
        <authorList>
            <person name="McCartney M.A."/>
            <person name="Auch B."/>
            <person name="Kono T."/>
            <person name="Mallez S."/>
            <person name="Zhang Y."/>
            <person name="Obille A."/>
            <person name="Becker A."/>
            <person name="Abrahante J.E."/>
            <person name="Garbe J."/>
            <person name="Badalamenti J.P."/>
            <person name="Herman A."/>
            <person name="Mangelson H."/>
            <person name="Liachko I."/>
            <person name="Sullivan S."/>
            <person name="Sone E.D."/>
            <person name="Koren S."/>
            <person name="Silverstein K.A.T."/>
            <person name="Beckman K.B."/>
            <person name="Gohl D.M."/>
        </authorList>
    </citation>
    <scope>NUCLEOTIDE SEQUENCE</scope>
    <source>
        <strain evidence="7">Duluth1</strain>
        <tissue evidence="7">Whole animal</tissue>
    </source>
</reference>
<dbReference type="InterPro" id="IPR011992">
    <property type="entry name" value="EF-hand-dom_pair"/>
</dbReference>
<dbReference type="InterPro" id="IPR001806">
    <property type="entry name" value="Small_GTPase"/>
</dbReference>
<dbReference type="PROSITE" id="PS51421">
    <property type="entry name" value="RAS"/>
    <property type="match status" value="1"/>
</dbReference>
<dbReference type="EMBL" id="JAIWYP010000001">
    <property type="protein sequence ID" value="KAH3887640.1"/>
    <property type="molecule type" value="Genomic_DNA"/>
</dbReference>
<dbReference type="PROSITE" id="PS51419">
    <property type="entry name" value="RAB"/>
    <property type="match status" value="1"/>
</dbReference>
<dbReference type="NCBIfam" id="TIGR00231">
    <property type="entry name" value="small_GTP"/>
    <property type="match status" value="1"/>
</dbReference>
<feature type="region of interest" description="Disordered" evidence="5">
    <location>
        <begin position="552"/>
        <end position="574"/>
    </location>
</feature>
<dbReference type="PROSITE" id="PS00018">
    <property type="entry name" value="EF_HAND_1"/>
    <property type="match status" value="1"/>
</dbReference>
<keyword evidence="4" id="KW-0449">Lipoprotein</keyword>
<name>A0A9D4S221_DREPO</name>
<evidence type="ECO:0000313" key="8">
    <source>
        <dbReference type="Proteomes" id="UP000828390"/>
    </source>
</evidence>
<dbReference type="FunFam" id="3.40.50.300:FF:001129">
    <property type="entry name" value="ras-related protein Rab-44 isoform X2"/>
    <property type="match status" value="1"/>
</dbReference>
<dbReference type="InterPro" id="IPR050227">
    <property type="entry name" value="Rab"/>
</dbReference>
<feature type="domain" description="EF-hand" evidence="6">
    <location>
        <begin position="60"/>
        <end position="95"/>
    </location>
</feature>
<keyword evidence="8" id="KW-1185">Reference proteome</keyword>
<evidence type="ECO:0000256" key="4">
    <source>
        <dbReference type="ARBA" id="ARBA00023288"/>
    </source>
</evidence>